<dbReference type="AlphaFoldDB" id="A0A512D8Y8"/>
<dbReference type="OrthoDB" id="3256840at2"/>
<gene>
    <name evidence="4" type="ORF">CAE01nite_06770</name>
</gene>
<protein>
    <submittedName>
        <fullName evidence="4">ABC transporter substrate-binding protein</fullName>
    </submittedName>
</protein>
<feature type="signal peptide" evidence="3">
    <location>
        <begin position="1"/>
        <end position="27"/>
    </location>
</feature>
<dbReference type="Gene3D" id="3.40.190.10">
    <property type="entry name" value="Periplasmic binding protein-like II"/>
    <property type="match status" value="2"/>
</dbReference>
<dbReference type="PANTHER" id="PTHR43649">
    <property type="entry name" value="ARABINOSE-BINDING PROTEIN-RELATED"/>
    <property type="match status" value="1"/>
</dbReference>
<reference evidence="4 5" key="1">
    <citation type="submission" date="2019-07" db="EMBL/GenBank/DDBJ databases">
        <title>Whole genome shotgun sequence of Cellulomonas aerilata NBRC 106308.</title>
        <authorList>
            <person name="Hosoyama A."/>
            <person name="Uohara A."/>
            <person name="Ohji S."/>
            <person name="Ichikawa N."/>
        </authorList>
    </citation>
    <scope>NUCLEOTIDE SEQUENCE [LARGE SCALE GENOMIC DNA]</scope>
    <source>
        <strain evidence="4 5">NBRC 106308</strain>
    </source>
</reference>
<dbReference type="InterPro" id="IPR050490">
    <property type="entry name" value="Bact_solute-bd_prot1"/>
</dbReference>
<proteinExistence type="inferred from homology"/>
<evidence type="ECO:0000256" key="3">
    <source>
        <dbReference type="SAM" id="SignalP"/>
    </source>
</evidence>
<name>A0A512D8Y8_9CELL</name>
<organism evidence="4 5">
    <name type="scientific">Cellulomonas aerilata</name>
    <dbReference type="NCBI Taxonomy" id="515326"/>
    <lineage>
        <taxon>Bacteria</taxon>
        <taxon>Bacillati</taxon>
        <taxon>Actinomycetota</taxon>
        <taxon>Actinomycetes</taxon>
        <taxon>Micrococcales</taxon>
        <taxon>Cellulomonadaceae</taxon>
        <taxon>Cellulomonas</taxon>
    </lineage>
</organism>
<keyword evidence="5" id="KW-1185">Reference proteome</keyword>
<accession>A0A512D8Y8</accession>
<dbReference type="SUPFAM" id="SSF53850">
    <property type="entry name" value="Periplasmic binding protein-like II"/>
    <property type="match status" value="1"/>
</dbReference>
<keyword evidence="3" id="KW-0732">Signal</keyword>
<dbReference type="RefSeq" id="WP_146900013.1">
    <property type="nucleotide sequence ID" value="NZ_BAAARM010000001.1"/>
</dbReference>
<sequence length="432" mass="44860">MAGYPRSIRRAMSLPAVVGVTALALTACSGGGDDAGGDSGGGSEFSVLSVNENTTVSAVLEALAADQCATQNEAMPLAVENLPQAQLGQQLQLLAGQDALPMMFGADNPTLTKELAEAGQVLDLEGTGAADNFEPAAVATIENLYDGLWVLPTEFNIEGIWYNEQVFADNGVEVPATWDDLVAAAETLSAAGVQPFSASGEQGWPLTRLISGYLYRDLGPEALQAVVDGDAKLTDPEYVAGAQAVADLGAEGWFGQGVGSIDYDTALNTFLTGDAAMLYMGSWALSNFANPEQNQIGEDNIGFMPFPDVEGGSGSADQYPANVGLPFAVSAKATSDDAQAWLDCIAENYGTQALTEANQITGFTVNEEVEVGELTATVQEAIAATEQSVLWLEAPFSPQFQTVSTTNAAPLVTGGVTPEDFMSQLQAAIDAA</sequence>
<evidence type="ECO:0000313" key="4">
    <source>
        <dbReference type="EMBL" id="GEO32952.1"/>
    </source>
</evidence>
<dbReference type="EMBL" id="BJYY01000002">
    <property type="protein sequence ID" value="GEO32952.1"/>
    <property type="molecule type" value="Genomic_DNA"/>
</dbReference>
<comment type="similarity">
    <text evidence="1">Belongs to the bacterial solute-binding protein 1 family.</text>
</comment>
<feature type="chain" id="PRO_5038700008" evidence="3">
    <location>
        <begin position="28"/>
        <end position="432"/>
    </location>
</feature>
<dbReference type="PANTHER" id="PTHR43649:SF29">
    <property type="entry name" value="OSMOPROTECTIVE COMPOUNDS-BINDING PROTEIN GGTB"/>
    <property type="match status" value="1"/>
</dbReference>
<dbReference type="InterPro" id="IPR006059">
    <property type="entry name" value="SBP"/>
</dbReference>
<evidence type="ECO:0000256" key="1">
    <source>
        <dbReference type="ARBA" id="ARBA00008520"/>
    </source>
</evidence>
<evidence type="ECO:0000256" key="2">
    <source>
        <dbReference type="ARBA" id="ARBA00022448"/>
    </source>
</evidence>
<comment type="caution">
    <text evidence="4">The sequence shown here is derived from an EMBL/GenBank/DDBJ whole genome shotgun (WGS) entry which is preliminary data.</text>
</comment>
<dbReference type="Pfam" id="PF01547">
    <property type="entry name" value="SBP_bac_1"/>
    <property type="match status" value="1"/>
</dbReference>
<dbReference type="Proteomes" id="UP000321181">
    <property type="component" value="Unassembled WGS sequence"/>
</dbReference>
<evidence type="ECO:0000313" key="5">
    <source>
        <dbReference type="Proteomes" id="UP000321181"/>
    </source>
</evidence>
<dbReference type="PROSITE" id="PS51257">
    <property type="entry name" value="PROKAR_LIPOPROTEIN"/>
    <property type="match status" value="1"/>
</dbReference>
<keyword evidence="2" id="KW-0813">Transport</keyword>